<dbReference type="InterPro" id="IPR017972">
    <property type="entry name" value="Cyt_P450_CS"/>
</dbReference>
<evidence type="ECO:0000256" key="3">
    <source>
        <dbReference type="PIRSR" id="PIRSR602401-1"/>
    </source>
</evidence>
<dbReference type="Pfam" id="PF00067">
    <property type="entry name" value="p450"/>
    <property type="match status" value="1"/>
</dbReference>
<dbReference type="InterPro" id="IPR036396">
    <property type="entry name" value="Cyt_P450_sf"/>
</dbReference>
<dbReference type="PRINTS" id="PR00463">
    <property type="entry name" value="EP450I"/>
</dbReference>
<name>A0A1H0X4A3_9PSEU</name>
<comment type="similarity">
    <text evidence="2 4">Belongs to the cytochrome P450 family.</text>
</comment>
<dbReference type="SUPFAM" id="SSF48264">
    <property type="entry name" value="Cytochrome P450"/>
    <property type="match status" value="1"/>
</dbReference>
<dbReference type="Proteomes" id="UP000199691">
    <property type="component" value="Unassembled WGS sequence"/>
</dbReference>
<dbReference type="Gene3D" id="1.10.630.10">
    <property type="entry name" value="Cytochrome P450"/>
    <property type="match status" value="1"/>
</dbReference>
<dbReference type="GO" id="GO:0016705">
    <property type="term" value="F:oxidoreductase activity, acting on paired donors, with incorporation or reduction of molecular oxygen"/>
    <property type="evidence" value="ECO:0007669"/>
    <property type="project" value="InterPro"/>
</dbReference>
<organism evidence="5 6">
    <name type="scientific">Lentzea jiangxiensis</name>
    <dbReference type="NCBI Taxonomy" id="641025"/>
    <lineage>
        <taxon>Bacteria</taxon>
        <taxon>Bacillati</taxon>
        <taxon>Actinomycetota</taxon>
        <taxon>Actinomycetes</taxon>
        <taxon>Pseudonocardiales</taxon>
        <taxon>Pseudonocardiaceae</taxon>
        <taxon>Lentzea</taxon>
    </lineage>
</organism>
<comment type="cofactor">
    <cofactor evidence="1 3">
        <name>heme</name>
        <dbReference type="ChEBI" id="CHEBI:30413"/>
    </cofactor>
</comment>
<evidence type="ECO:0000256" key="2">
    <source>
        <dbReference type="ARBA" id="ARBA00010617"/>
    </source>
</evidence>
<keyword evidence="4 5" id="KW-0503">Monooxygenase</keyword>
<dbReference type="PANTHER" id="PTHR24305:SF166">
    <property type="entry name" value="CYTOCHROME P450 12A4, MITOCHONDRIAL-RELATED"/>
    <property type="match status" value="1"/>
</dbReference>
<evidence type="ECO:0000313" key="6">
    <source>
        <dbReference type="Proteomes" id="UP000199691"/>
    </source>
</evidence>
<dbReference type="InterPro" id="IPR002401">
    <property type="entry name" value="Cyt_P450_E_grp-I"/>
</dbReference>
<keyword evidence="4" id="KW-0560">Oxidoreductase</keyword>
<keyword evidence="3 4" id="KW-0479">Metal-binding</keyword>
<keyword evidence="3 4" id="KW-0349">Heme</keyword>
<accession>A0A1H0X4A3</accession>
<dbReference type="STRING" id="641025.SAMN05421507_13227"/>
<dbReference type="AlphaFoldDB" id="A0A1H0X4A3"/>
<dbReference type="CDD" id="cd00302">
    <property type="entry name" value="cytochrome_P450"/>
    <property type="match status" value="1"/>
</dbReference>
<dbReference type="InterPro" id="IPR001128">
    <property type="entry name" value="Cyt_P450"/>
</dbReference>
<evidence type="ECO:0000256" key="1">
    <source>
        <dbReference type="ARBA" id="ARBA00001971"/>
    </source>
</evidence>
<dbReference type="PROSITE" id="PS00086">
    <property type="entry name" value="CYTOCHROME_P450"/>
    <property type="match status" value="1"/>
</dbReference>
<sequence length="432" mass="47592">MFTDPDVTTVMPQVPGGAGLRNQYAYDKDRIGCLTDWSARYGDVFQYGSAIVVVNHPELVHQVLARTNREFSATVPMVEHQQTAAENLDAWMRGRRQGGRGIHPDLIEQCDQRLDQALAAAVTALPDKRLVLLAACERICGHAIIDICLGDEAPPFYERTAKASDDILAVSRTFDTPPWGAGRRYRRAVKAERDLTDRLAAVLGRLRAAPEPGSSLADVLLARPDRMPDPVVAAVLRISLIGGHGTPGTALAWCIREMSRRPDLLARLQAEARTAPPQAGEADLPYTAGFVKEMLRFYPPTWLLARDVATPVALGGHELRPGQRVLFSPYLLHHDERWWDAPAEIRPERWLGEEKPHAPHAYLPFGAGPRVCIGSLLGLKVLVRAVALLARDYELNMDEPANAAPQPDILLVPARAKVRFVPTSAGQDLRRS</sequence>
<dbReference type="GO" id="GO:0020037">
    <property type="term" value="F:heme binding"/>
    <property type="evidence" value="ECO:0007669"/>
    <property type="project" value="InterPro"/>
</dbReference>
<keyword evidence="6" id="KW-1185">Reference proteome</keyword>
<dbReference type="EMBL" id="FNIX01000032">
    <property type="protein sequence ID" value="SDP97565.1"/>
    <property type="molecule type" value="Genomic_DNA"/>
</dbReference>
<proteinExistence type="inferred from homology"/>
<dbReference type="OrthoDB" id="5290182at2"/>
<dbReference type="GO" id="GO:0004497">
    <property type="term" value="F:monooxygenase activity"/>
    <property type="evidence" value="ECO:0007669"/>
    <property type="project" value="UniProtKB-KW"/>
</dbReference>
<dbReference type="GO" id="GO:0005506">
    <property type="term" value="F:iron ion binding"/>
    <property type="evidence" value="ECO:0007669"/>
    <property type="project" value="InterPro"/>
</dbReference>
<keyword evidence="3 4" id="KW-0408">Iron</keyword>
<protein>
    <submittedName>
        <fullName evidence="5">Unspecific monooxygenase</fullName>
    </submittedName>
</protein>
<gene>
    <name evidence="5" type="ORF">SAMN05421507_13227</name>
</gene>
<dbReference type="PRINTS" id="PR00385">
    <property type="entry name" value="P450"/>
</dbReference>
<evidence type="ECO:0000256" key="4">
    <source>
        <dbReference type="RuleBase" id="RU000461"/>
    </source>
</evidence>
<dbReference type="PANTHER" id="PTHR24305">
    <property type="entry name" value="CYTOCHROME P450"/>
    <property type="match status" value="1"/>
</dbReference>
<evidence type="ECO:0000313" key="5">
    <source>
        <dbReference type="EMBL" id="SDP97565.1"/>
    </source>
</evidence>
<dbReference type="InterPro" id="IPR050121">
    <property type="entry name" value="Cytochrome_P450_monoxygenase"/>
</dbReference>
<dbReference type="RefSeq" id="WP_090105190.1">
    <property type="nucleotide sequence ID" value="NZ_FNIX01000032.1"/>
</dbReference>
<feature type="binding site" description="axial binding residue" evidence="3">
    <location>
        <position position="372"/>
    </location>
    <ligand>
        <name>heme</name>
        <dbReference type="ChEBI" id="CHEBI:30413"/>
    </ligand>
    <ligandPart>
        <name>Fe</name>
        <dbReference type="ChEBI" id="CHEBI:18248"/>
    </ligandPart>
</feature>
<reference evidence="6" key="1">
    <citation type="submission" date="2016-10" db="EMBL/GenBank/DDBJ databases">
        <authorList>
            <person name="Varghese N."/>
            <person name="Submissions S."/>
        </authorList>
    </citation>
    <scope>NUCLEOTIDE SEQUENCE [LARGE SCALE GENOMIC DNA]</scope>
    <source>
        <strain evidence="6">CGMCC 4.6609</strain>
    </source>
</reference>